<dbReference type="InterPro" id="IPR052203">
    <property type="entry name" value="GHMP_Kinase-Related"/>
</dbReference>
<evidence type="ECO:0000313" key="8">
    <source>
        <dbReference type="EMBL" id="WMI30422.1"/>
    </source>
</evidence>
<dbReference type="InterPro" id="IPR020568">
    <property type="entry name" value="Ribosomal_Su5_D2-typ_SF"/>
</dbReference>
<evidence type="ECO:0000259" key="6">
    <source>
        <dbReference type="Pfam" id="PF00288"/>
    </source>
</evidence>
<dbReference type="AlphaFoldDB" id="A0AA51GDY4"/>
<evidence type="ECO:0000256" key="1">
    <source>
        <dbReference type="ARBA" id="ARBA00022679"/>
    </source>
</evidence>
<dbReference type="InterPro" id="IPR006204">
    <property type="entry name" value="GHMP_kinase_N_dom"/>
</dbReference>
<dbReference type="GO" id="GO:0005524">
    <property type="term" value="F:ATP binding"/>
    <property type="evidence" value="ECO:0007669"/>
    <property type="project" value="UniProtKB-KW"/>
</dbReference>
<name>A0AA51GDY4_9BACT</name>
<keyword evidence="4" id="KW-0067">ATP-binding</keyword>
<dbReference type="Pfam" id="PF00288">
    <property type="entry name" value="GHMP_kinases_N"/>
    <property type="match status" value="1"/>
</dbReference>
<protein>
    <recommendedName>
        <fullName evidence="9">D-glycero-alpha-D-manno-heptose 7-phosphate kinase</fullName>
    </recommendedName>
</protein>
<dbReference type="Pfam" id="PF08544">
    <property type="entry name" value="GHMP_kinases_C"/>
    <property type="match status" value="1"/>
</dbReference>
<dbReference type="InterPro" id="IPR036554">
    <property type="entry name" value="GHMP_kinase_C_sf"/>
</dbReference>
<dbReference type="SUPFAM" id="SSF55060">
    <property type="entry name" value="GHMP Kinase, C-terminal domain"/>
    <property type="match status" value="1"/>
</dbReference>
<dbReference type="EMBL" id="CP128385">
    <property type="protein sequence ID" value="WMI30422.1"/>
    <property type="molecule type" value="Genomic_DNA"/>
</dbReference>
<reference evidence="8" key="1">
    <citation type="journal article" date="2021" name="Front. Microbiol.">
        <title>Genome Analysis of a Verrucomicrobial Endosymbiont With a Tiny Genome Discovered in an Antarctic Lake.</title>
        <authorList>
            <person name="Williams T.J."/>
            <person name="Allen M.A."/>
            <person name="Ivanova N."/>
            <person name="Huntemann M."/>
            <person name="Haque S."/>
            <person name="Hancock A.M."/>
            <person name="Brazendale S."/>
            <person name="Cavicchioli R."/>
        </authorList>
    </citation>
    <scope>NUCLEOTIDE SEQUENCE</scope>
    <source>
        <strain evidence="8">MAG_Ga0307966_1000010</strain>
    </source>
</reference>
<evidence type="ECO:0000256" key="5">
    <source>
        <dbReference type="ARBA" id="ARBA00038121"/>
    </source>
</evidence>
<dbReference type="Proteomes" id="UP001238843">
    <property type="component" value="Chromosome"/>
</dbReference>
<dbReference type="Gene3D" id="3.30.230.120">
    <property type="match status" value="1"/>
</dbReference>
<dbReference type="InterPro" id="IPR013750">
    <property type="entry name" value="GHMP_kinase_C_dom"/>
</dbReference>
<proteinExistence type="inferred from homology"/>
<dbReference type="InterPro" id="IPR014606">
    <property type="entry name" value="Heptose_7-P_kinase"/>
</dbReference>
<reference evidence="8" key="2">
    <citation type="submission" date="2023-06" db="EMBL/GenBank/DDBJ databases">
        <authorList>
            <person name="Williams T.J."/>
            <person name="Allen M.A."/>
            <person name="Ivanova N."/>
            <person name="Huntemann M."/>
            <person name="Haque S."/>
            <person name="Hancock A.M."/>
            <person name="Brazendale S."/>
            <person name="Cavicchioli R."/>
        </authorList>
    </citation>
    <scope>NUCLEOTIDE SEQUENCE</scope>
    <source>
        <strain evidence="8">MAG_Ga0307966_1000010</strain>
    </source>
</reference>
<evidence type="ECO:0000256" key="3">
    <source>
        <dbReference type="ARBA" id="ARBA00022777"/>
    </source>
</evidence>
<evidence type="ECO:0008006" key="9">
    <source>
        <dbReference type="Google" id="ProtNLM"/>
    </source>
</evidence>
<dbReference type="PRINTS" id="PR00960">
    <property type="entry name" value="LMBPPROTEIN"/>
</dbReference>
<dbReference type="GO" id="GO:0042352">
    <property type="term" value="P:GDP-L-fucose salvage"/>
    <property type="evidence" value="ECO:0007669"/>
    <property type="project" value="TreeGrafter"/>
</dbReference>
<dbReference type="SUPFAM" id="SSF54211">
    <property type="entry name" value="Ribosomal protein S5 domain 2-like"/>
    <property type="match status" value="1"/>
</dbReference>
<feature type="domain" description="GHMP kinase C-terminal" evidence="7">
    <location>
        <begin position="256"/>
        <end position="312"/>
    </location>
</feature>
<evidence type="ECO:0000256" key="2">
    <source>
        <dbReference type="ARBA" id="ARBA00022741"/>
    </source>
</evidence>
<evidence type="ECO:0000256" key="4">
    <source>
        <dbReference type="ARBA" id="ARBA00022840"/>
    </source>
</evidence>
<comment type="similarity">
    <text evidence="5">Belongs to the GHMP kinase family.</text>
</comment>
<gene>
    <name evidence="8" type="ORF">QTO32_00690</name>
</gene>
<accession>A0AA51GDY4</accession>
<sequence length="339" mass="38271">MFVCKTPYRVSFFGGGSDYPRWFNKHSGEVIGSSIDKYSYLITKRVKPQLYTTNNYKFKVTWNNVSYYQKLREVENVSFRKILFYFFSKSNFKACKSCFNFTTFSDISSGSGMGSSSAFTITLLNSLYLLFNVKKSKVTLIQEAVYVEQFILQEAVGCQDQALTCFGGLNLIKFYRNNKFKVLTFKNLSKKLLLSEHSHLFNTGCVRLSSNIASSYLKNVSSNESKIKSYRSFLKDFVHLLCTDSNVGFIPKSGDLLHKAWLIKKSLTPGITNSGIDVMYSKACSTAGVVGGKLLGAGGGGFLFLLSKYKRNPSLNYNLKQHLKLPFNFNNEGTSYTKI</sequence>
<dbReference type="InterPro" id="IPR001174">
    <property type="entry name" value="HddA/FKP"/>
</dbReference>
<organism evidence="8">
    <name type="scientific">Candidatus Organicella extenuata</name>
    <dbReference type="NCBI Taxonomy" id="2841811"/>
    <lineage>
        <taxon>Bacteria</taxon>
        <taxon>Pseudomonadati</taxon>
        <taxon>Verrucomicrobiota</taxon>
        <taxon>Candidatus Organicella</taxon>
    </lineage>
</organism>
<evidence type="ECO:0000259" key="7">
    <source>
        <dbReference type="Pfam" id="PF08544"/>
    </source>
</evidence>
<dbReference type="GO" id="GO:0050201">
    <property type="term" value="F:fucokinase activity"/>
    <property type="evidence" value="ECO:0007669"/>
    <property type="project" value="TreeGrafter"/>
</dbReference>
<keyword evidence="3" id="KW-0418">Kinase</keyword>
<dbReference type="PIRSF" id="PIRSF036406">
    <property type="entry name" value="Hept_kin"/>
    <property type="match status" value="1"/>
</dbReference>
<dbReference type="PANTHER" id="PTHR32463:SF0">
    <property type="entry name" value="L-FUCOSE KINASE"/>
    <property type="match status" value="1"/>
</dbReference>
<keyword evidence="1" id="KW-0808">Transferase</keyword>
<dbReference type="PANTHER" id="PTHR32463">
    <property type="entry name" value="L-FUCOSE KINASE"/>
    <property type="match status" value="1"/>
</dbReference>
<keyword evidence="2" id="KW-0547">Nucleotide-binding</keyword>
<feature type="domain" description="GHMP kinase N-terminal" evidence="6">
    <location>
        <begin position="98"/>
        <end position="168"/>
    </location>
</feature>